<evidence type="ECO:0000313" key="1">
    <source>
        <dbReference type="EMBL" id="CAH1422802.1"/>
    </source>
</evidence>
<accession>A0AAU9M7U3</accession>
<comment type="caution">
    <text evidence="1">The sequence shown here is derived from an EMBL/GenBank/DDBJ whole genome shotgun (WGS) entry which is preliminary data.</text>
</comment>
<proteinExistence type="predicted"/>
<gene>
    <name evidence="1" type="ORF">LVIROSA_LOCUS10112</name>
</gene>
<reference evidence="1 2" key="1">
    <citation type="submission" date="2022-01" db="EMBL/GenBank/DDBJ databases">
        <authorList>
            <person name="Xiong W."/>
            <person name="Schranz E."/>
        </authorList>
    </citation>
    <scope>NUCLEOTIDE SEQUENCE [LARGE SCALE GENOMIC DNA]</scope>
</reference>
<organism evidence="1 2">
    <name type="scientific">Lactuca virosa</name>
    <dbReference type="NCBI Taxonomy" id="75947"/>
    <lineage>
        <taxon>Eukaryota</taxon>
        <taxon>Viridiplantae</taxon>
        <taxon>Streptophyta</taxon>
        <taxon>Embryophyta</taxon>
        <taxon>Tracheophyta</taxon>
        <taxon>Spermatophyta</taxon>
        <taxon>Magnoliopsida</taxon>
        <taxon>eudicotyledons</taxon>
        <taxon>Gunneridae</taxon>
        <taxon>Pentapetalae</taxon>
        <taxon>asterids</taxon>
        <taxon>campanulids</taxon>
        <taxon>Asterales</taxon>
        <taxon>Asteraceae</taxon>
        <taxon>Cichorioideae</taxon>
        <taxon>Cichorieae</taxon>
        <taxon>Lactucinae</taxon>
        <taxon>Lactuca</taxon>
    </lineage>
</organism>
<evidence type="ECO:0000313" key="2">
    <source>
        <dbReference type="Proteomes" id="UP001157418"/>
    </source>
</evidence>
<sequence length="75" mass="8175">MKNTIPNQLVCHLEASILAWWKIKGAISDELCVIEADTAEGFDVGAILSISKRFCEIIEVFDFVSGSKMILGSDG</sequence>
<protein>
    <submittedName>
        <fullName evidence="1">Uncharacterized protein</fullName>
    </submittedName>
</protein>
<dbReference type="Proteomes" id="UP001157418">
    <property type="component" value="Unassembled WGS sequence"/>
</dbReference>
<name>A0AAU9M7U3_9ASTR</name>
<dbReference type="EMBL" id="CAKMRJ010001112">
    <property type="protein sequence ID" value="CAH1422802.1"/>
    <property type="molecule type" value="Genomic_DNA"/>
</dbReference>
<keyword evidence="2" id="KW-1185">Reference proteome</keyword>
<dbReference type="AlphaFoldDB" id="A0AAU9M7U3"/>